<dbReference type="Proteomes" id="UP000199309">
    <property type="component" value="Unassembled WGS sequence"/>
</dbReference>
<keyword evidence="2" id="KW-0479">Metal-binding</keyword>
<keyword evidence="6" id="KW-0460">Magnesium</keyword>
<dbReference type="PROSITE" id="PS51273">
    <property type="entry name" value="GATASE_TYPE_1"/>
    <property type="match status" value="1"/>
</dbReference>
<dbReference type="SUPFAM" id="SSF56042">
    <property type="entry name" value="PurM C-terminal domain-like"/>
    <property type="match status" value="2"/>
</dbReference>
<dbReference type="STRING" id="349095.SAMN05660299_02356"/>
<gene>
    <name evidence="9" type="ORF">SAMN05660299_02356</name>
</gene>
<dbReference type="EMBL" id="FNHQ01000031">
    <property type="protein sequence ID" value="SDN22433.1"/>
    <property type="molecule type" value="Genomic_DNA"/>
</dbReference>
<evidence type="ECO:0000259" key="8">
    <source>
        <dbReference type="Pfam" id="PF18072"/>
    </source>
</evidence>
<dbReference type="InterPro" id="IPR036921">
    <property type="entry name" value="PurM-like_N_sf"/>
</dbReference>
<evidence type="ECO:0000256" key="6">
    <source>
        <dbReference type="ARBA" id="ARBA00022842"/>
    </source>
</evidence>
<dbReference type="Gene3D" id="3.90.650.10">
    <property type="entry name" value="PurM-like C-terminal domain"/>
    <property type="match status" value="2"/>
</dbReference>
<dbReference type="GO" id="GO:0005737">
    <property type="term" value="C:cytoplasm"/>
    <property type="evidence" value="ECO:0007669"/>
    <property type="project" value="TreeGrafter"/>
</dbReference>
<evidence type="ECO:0000256" key="3">
    <source>
        <dbReference type="ARBA" id="ARBA00022741"/>
    </source>
</evidence>
<dbReference type="Pfam" id="PF13507">
    <property type="entry name" value="GATase_5"/>
    <property type="match status" value="1"/>
</dbReference>
<evidence type="ECO:0000256" key="5">
    <source>
        <dbReference type="ARBA" id="ARBA00022840"/>
    </source>
</evidence>
<evidence type="ECO:0000256" key="2">
    <source>
        <dbReference type="ARBA" id="ARBA00022723"/>
    </source>
</evidence>
<dbReference type="Gene3D" id="3.30.1330.10">
    <property type="entry name" value="PurM-like, N-terminal domain"/>
    <property type="match status" value="2"/>
</dbReference>
<dbReference type="AlphaFoldDB" id="A0A1G9ZP74"/>
<dbReference type="CDD" id="cd02204">
    <property type="entry name" value="PurL_repeat2"/>
    <property type="match status" value="1"/>
</dbReference>
<evidence type="ECO:0000313" key="10">
    <source>
        <dbReference type="Proteomes" id="UP000199309"/>
    </source>
</evidence>
<evidence type="ECO:0000313" key="9">
    <source>
        <dbReference type="EMBL" id="SDN22433.1"/>
    </source>
</evidence>
<organism evidence="9 10">
    <name type="scientific">Megasphaera paucivorans</name>
    <dbReference type="NCBI Taxonomy" id="349095"/>
    <lineage>
        <taxon>Bacteria</taxon>
        <taxon>Bacillati</taxon>
        <taxon>Bacillota</taxon>
        <taxon>Negativicutes</taxon>
        <taxon>Veillonellales</taxon>
        <taxon>Veillonellaceae</taxon>
        <taxon>Megasphaera</taxon>
    </lineage>
</organism>
<keyword evidence="3" id="KW-0547">Nucleotide-binding</keyword>
<dbReference type="GO" id="GO:0004642">
    <property type="term" value="F:phosphoribosylformylglycinamidine synthase activity"/>
    <property type="evidence" value="ECO:0007669"/>
    <property type="project" value="TreeGrafter"/>
</dbReference>
<dbReference type="InterPro" id="IPR010141">
    <property type="entry name" value="FGAM_synthase"/>
</dbReference>
<feature type="domain" description="PurM-like C-terminal" evidence="7">
    <location>
        <begin position="836"/>
        <end position="887"/>
    </location>
</feature>
<dbReference type="PANTHER" id="PTHR10099">
    <property type="entry name" value="PHOSPHORIBOSYLFORMYLGLYCINAMIDINE SYNTHASE"/>
    <property type="match status" value="1"/>
</dbReference>
<dbReference type="GO" id="GO:0006164">
    <property type="term" value="P:purine nucleotide biosynthetic process"/>
    <property type="evidence" value="ECO:0007669"/>
    <property type="project" value="UniProtKB-KW"/>
</dbReference>
<name>A0A1G9ZP74_9FIRM</name>
<accession>A0A1G9ZP74</accession>
<dbReference type="RefSeq" id="WP_091652182.1">
    <property type="nucleotide sequence ID" value="NZ_FNHQ01000031.1"/>
</dbReference>
<dbReference type="Gene3D" id="3.40.50.880">
    <property type="match status" value="1"/>
</dbReference>
<proteinExistence type="predicted"/>
<keyword evidence="1" id="KW-0436">Ligase</keyword>
<keyword evidence="5" id="KW-0067">ATP-binding</keyword>
<dbReference type="InterPro" id="IPR029062">
    <property type="entry name" value="Class_I_gatase-like"/>
</dbReference>
<dbReference type="OrthoDB" id="9804441at2"/>
<protein>
    <submittedName>
        <fullName evidence="9">Phosphoribosylformylglycinamidine synthase</fullName>
    </submittedName>
</protein>
<sequence>MQSIRRLYVTKKGPFAQEAKRMCTDLKENLLIKGLTNVKIYHRYDVTGLDDAAFEAAKNMIFSEPPVDAVYDEIPVSKEDTVLAMEYLPGQYDQRADSAMQCLQMLTMKNDSLVRTAQVFVLSGTVSKEDLEAIKHYCINPVEAREASLEPVVSLEMEWEQPEDVEVFDGFIAMSREEVDTLRCHLGLAMSLDDLLFCQTYFRDEEKRDPTITEIRVIDTYWSDHCRHTTFMTELTDVTIEDGTYAQPIMRAYETYKTTREALYTVKKKPQTLMDMGTIAVKELKAAGMLQNLDASEEINACTIIIPVDVDGVEEEWLLLFKNETHNHPTEIEPFGGAATCLGGCIRDPLSGRSYVYQAMRVTGSGDPHQSVKDTLAGKLPQRTITKGAAKGYSSYGNQIGLATGEVKEYYHPGFVAKRMEIGAVVGAAPRNNVVREVPVPGDVIILLGGKTGRDGMGGATGSSKKHTIQSLETCGAEVQKGNALTERKIQRLFRRHEATILIKRCNDFGAGGVSVAIGELTDGLDVDLDKVPKKYEGLDGTELAISESQERMAVVVPADKAEEFMRYADEENLESTLVAVATDTNRLVMHWRGTNVVDISRAFLNTDGVTQYRQAIVTAPEEKDFFTAAPTADVAKTWLDTMGKLNIASEQGLAECFDSTIGARTVLMPFGGKYQKTPVEGMVAKIPVLHGDTTTVSIFTHGYDPDLAVWSPFHGALYAVVQSVAKLVALGGDRKQAYLTMQEYFQNLGIDEKAWGKPVSALMGAYTAQRALQVAAIGGKDSMSGTFEHLTVPPTLVSFAIVPEKAQHIISPEFKQPGNAVLLFDVPRDAEGIPDFEVFKTHCDFLHEKTAEGSIKAMHAVGQGGVAAAIAQMAFGNGIGVEIDTTFSSHDLFDLRYGSFVVEVDTDHALDWVRRNAVCRVGLTRGNGVMQMGGTVIPLAELLSAWEKPINSIFPIQSESEAGDPVLPLYTTYGSCRSENFGKPTVFIPVCPGTNCEYDSAAAFAAAGANTDTMVLRNESPEALAQSIEEMAKRIANAQIIMFPGGFSAGDEPEGSGKFIATLFRSAALSEALEELLYKRDGLALGVCNGFQALIKLGLLPYGHVQPLKADSPTLTYNTIGRHLSRMVNTKVVSVMSPWFSNVKPGDVHTIAISHGEGRFIASPEQIKELAAKGQIATQYVDLSGAATYDSTFNPNQSVFAIEGITSPDGRVFGKMAHSERGIAPSVFKNISGNKVQPIFSAGVAYFK</sequence>
<dbReference type="FunFam" id="3.30.1330.10:FF:000013">
    <property type="entry name" value="Phosphoribosylformylglycinamidine synthase"/>
    <property type="match status" value="1"/>
</dbReference>
<dbReference type="InterPro" id="IPR041609">
    <property type="entry name" value="PurL_linker"/>
</dbReference>
<feature type="domain" description="PurM-like C-terminal" evidence="7">
    <location>
        <begin position="441"/>
        <end position="592"/>
    </location>
</feature>
<evidence type="ECO:0000256" key="1">
    <source>
        <dbReference type="ARBA" id="ARBA00022598"/>
    </source>
</evidence>
<evidence type="ECO:0000259" key="7">
    <source>
        <dbReference type="Pfam" id="PF02769"/>
    </source>
</evidence>
<dbReference type="CDD" id="cd02203">
    <property type="entry name" value="PurL_repeat1"/>
    <property type="match status" value="1"/>
</dbReference>
<dbReference type="Pfam" id="PF18072">
    <property type="entry name" value="FGAR-AT_linker"/>
    <property type="match status" value="1"/>
</dbReference>
<reference evidence="9 10" key="1">
    <citation type="submission" date="2016-10" db="EMBL/GenBank/DDBJ databases">
        <authorList>
            <person name="de Groot N.N."/>
        </authorList>
    </citation>
    <scope>NUCLEOTIDE SEQUENCE [LARGE SCALE GENOMIC DNA]</scope>
    <source>
        <strain evidence="9 10">DSM 16981</strain>
    </source>
</reference>
<dbReference type="Pfam" id="PF02769">
    <property type="entry name" value="AIRS_C"/>
    <property type="match status" value="2"/>
</dbReference>
<keyword evidence="4" id="KW-0658">Purine biosynthesis</keyword>
<dbReference type="InterPro" id="IPR010918">
    <property type="entry name" value="PurM-like_C_dom"/>
</dbReference>
<evidence type="ECO:0000256" key="4">
    <source>
        <dbReference type="ARBA" id="ARBA00022755"/>
    </source>
</evidence>
<dbReference type="GO" id="GO:0046872">
    <property type="term" value="F:metal ion binding"/>
    <property type="evidence" value="ECO:0007669"/>
    <property type="project" value="UniProtKB-KW"/>
</dbReference>
<dbReference type="NCBIfam" id="TIGR01857">
    <property type="entry name" value="FGAM-synthase"/>
    <property type="match status" value="1"/>
</dbReference>
<dbReference type="SUPFAM" id="SSF52317">
    <property type="entry name" value="Class I glutamine amidotransferase-like"/>
    <property type="match status" value="1"/>
</dbReference>
<dbReference type="InterPro" id="IPR036676">
    <property type="entry name" value="PurM-like_C_sf"/>
</dbReference>
<dbReference type="SMART" id="SM01211">
    <property type="entry name" value="GATase_5"/>
    <property type="match status" value="1"/>
</dbReference>
<dbReference type="PANTHER" id="PTHR10099:SF1">
    <property type="entry name" value="PHOSPHORIBOSYLFORMYLGLYCINAMIDINE SYNTHASE"/>
    <property type="match status" value="1"/>
</dbReference>
<feature type="domain" description="Phosphoribosylformylglycinamidine synthase linker" evidence="8">
    <location>
        <begin position="185"/>
        <end position="228"/>
    </location>
</feature>
<keyword evidence="10" id="KW-1185">Reference proteome</keyword>
<dbReference type="SUPFAM" id="SSF55326">
    <property type="entry name" value="PurM N-terminal domain-like"/>
    <property type="match status" value="2"/>
</dbReference>
<dbReference type="GO" id="GO:0005524">
    <property type="term" value="F:ATP binding"/>
    <property type="evidence" value="ECO:0007669"/>
    <property type="project" value="UniProtKB-KW"/>
</dbReference>